<reference evidence="4 5" key="1">
    <citation type="submission" date="2019-05" db="EMBL/GenBank/DDBJ databases">
        <title>Another draft genome of Portunus trituberculatus and its Hox gene families provides insights of decapod evolution.</title>
        <authorList>
            <person name="Jeong J.-H."/>
            <person name="Song I."/>
            <person name="Kim S."/>
            <person name="Choi T."/>
            <person name="Kim D."/>
            <person name="Ryu S."/>
            <person name="Kim W."/>
        </authorList>
    </citation>
    <scope>NUCLEOTIDE SEQUENCE [LARGE SCALE GENOMIC DNA]</scope>
    <source>
        <tissue evidence="4">Muscle</tissue>
    </source>
</reference>
<organism evidence="4 5">
    <name type="scientific">Portunus trituberculatus</name>
    <name type="common">Swimming crab</name>
    <name type="synonym">Neptunus trituberculatus</name>
    <dbReference type="NCBI Taxonomy" id="210409"/>
    <lineage>
        <taxon>Eukaryota</taxon>
        <taxon>Metazoa</taxon>
        <taxon>Ecdysozoa</taxon>
        <taxon>Arthropoda</taxon>
        <taxon>Crustacea</taxon>
        <taxon>Multicrustacea</taxon>
        <taxon>Malacostraca</taxon>
        <taxon>Eumalacostraca</taxon>
        <taxon>Eucarida</taxon>
        <taxon>Decapoda</taxon>
        <taxon>Pleocyemata</taxon>
        <taxon>Brachyura</taxon>
        <taxon>Eubrachyura</taxon>
        <taxon>Portunoidea</taxon>
        <taxon>Portunidae</taxon>
        <taxon>Portuninae</taxon>
        <taxon>Portunus</taxon>
    </lineage>
</organism>
<dbReference type="InterPro" id="IPR036697">
    <property type="entry name" value="Hemocyanin_N_sf"/>
</dbReference>
<evidence type="ECO:0000259" key="2">
    <source>
        <dbReference type="Pfam" id="PF03722"/>
    </source>
</evidence>
<dbReference type="InterPro" id="IPR013788">
    <property type="entry name" value="Hemocyanin/hexamerin"/>
</dbReference>
<evidence type="ECO:0000259" key="3">
    <source>
        <dbReference type="Pfam" id="PF03723"/>
    </source>
</evidence>
<dbReference type="AlphaFoldDB" id="A0A5B7F2G4"/>
<evidence type="ECO:0000313" key="4">
    <source>
        <dbReference type="EMBL" id="MPC39283.1"/>
    </source>
</evidence>
<dbReference type="OrthoDB" id="8119704at2759"/>
<gene>
    <name evidence="4" type="primary">HCYC_4</name>
    <name evidence="4" type="ORF">E2C01_032815</name>
</gene>
<proteinExistence type="predicted"/>
<dbReference type="Proteomes" id="UP000324222">
    <property type="component" value="Unassembled WGS sequence"/>
</dbReference>
<feature type="signal peptide" evidence="1">
    <location>
        <begin position="1"/>
        <end position="15"/>
    </location>
</feature>
<dbReference type="Gene3D" id="2.60.40.1520">
    <property type="entry name" value="Hemocyanin, C-terminal domain"/>
    <property type="match status" value="1"/>
</dbReference>
<dbReference type="InterPro" id="IPR005204">
    <property type="entry name" value="Hemocyanin_N"/>
</dbReference>
<dbReference type="EMBL" id="VSRR010004315">
    <property type="protein sequence ID" value="MPC39283.1"/>
    <property type="molecule type" value="Genomic_DNA"/>
</dbReference>
<sequence>MRLLILCALVAAAAAWPNFGMMADSPGGASDAQKQHDVNSVLWKVYEDIRDSHLMEVSQSFDPLSGHYDDDGVSAKRLMKELNDHRLLEQKHWFSLFNTRQRQEALMLYDYMDNIFREHKDSLTPYTKEELEFSGVSVNDITFSNRLETHFEDFEYNLINAVDDTAEIPDVPISTVVDRLTHNDFTVTLDISNNNDHDVLATVRAFAWPKYDNNHVEFSFNDGRWNAIEMDKFWVKLTPGKNTIKRSSKESAVTVPDVPSFQTLIDKANEALTSGSELHLEEYHSSLGLPNRFLLPKGKSEGMDFHVVAFVSDGAKDGAVDGLHESTTFNHYGCNDGTYPDNQPHGYPLDRRVDDERIITGVSNFKAVDVKVYHVEEDH</sequence>
<dbReference type="InterPro" id="IPR037020">
    <property type="entry name" value="Hemocyanin_C_sf"/>
</dbReference>
<comment type="caution">
    <text evidence="4">The sequence shown here is derived from an EMBL/GenBank/DDBJ whole genome shotgun (WGS) entry which is preliminary data.</text>
</comment>
<dbReference type="Pfam" id="PF03722">
    <property type="entry name" value="Hemocyanin_N"/>
    <property type="match status" value="1"/>
</dbReference>
<dbReference type="Pfam" id="PF03723">
    <property type="entry name" value="Hemocyanin_C"/>
    <property type="match status" value="1"/>
</dbReference>
<dbReference type="InterPro" id="IPR005203">
    <property type="entry name" value="Hemocyanin_C"/>
</dbReference>
<keyword evidence="1" id="KW-0732">Signal</keyword>
<dbReference type="SUPFAM" id="SSF81296">
    <property type="entry name" value="E set domains"/>
    <property type="match status" value="1"/>
</dbReference>
<keyword evidence="5" id="KW-1185">Reference proteome</keyword>
<name>A0A5B7F2G4_PORTR</name>
<dbReference type="PANTHER" id="PTHR11511">
    <property type="entry name" value="LARVAL STORAGE PROTEIN/PHENOLOXIDASE"/>
    <property type="match status" value="1"/>
</dbReference>
<dbReference type="SUPFAM" id="SSF48050">
    <property type="entry name" value="Hemocyanin, N-terminal domain"/>
    <property type="match status" value="1"/>
</dbReference>
<dbReference type="Gene3D" id="1.20.1370.10">
    <property type="entry name" value="Hemocyanin, N-terminal domain"/>
    <property type="match status" value="1"/>
</dbReference>
<dbReference type="PANTHER" id="PTHR11511:SF5">
    <property type="entry name" value="FAT-BODY PROTEIN 1-RELATED"/>
    <property type="match status" value="1"/>
</dbReference>
<evidence type="ECO:0000313" key="5">
    <source>
        <dbReference type="Proteomes" id="UP000324222"/>
    </source>
</evidence>
<dbReference type="InterPro" id="IPR014756">
    <property type="entry name" value="Ig_E-set"/>
</dbReference>
<feature type="domain" description="Hemocyanin C-terminal" evidence="3">
    <location>
        <begin position="125"/>
        <end position="374"/>
    </location>
</feature>
<accession>A0A5B7F2G4</accession>
<evidence type="ECO:0000256" key="1">
    <source>
        <dbReference type="SAM" id="SignalP"/>
    </source>
</evidence>
<protein>
    <submittedName>
        <fullName evidence="4">Hemocyanin C chain</fullName>
    </submittedName>
</protein>
<feature type="domain" description="Hemocyanin N-terminal" evidence="2">
    <location>
        <begin position="33"/>
        <end position="110"/>
    </location>
</feature>
<feature type="chain" id="PRO_5022680719" evidence="1">
    <location>
        <begin position="16"/>
        <end position="379"/>
    </location>
</feature>